<name>A0A1J9QR69_9EURO</name>
<dbReference type="EMBL" id="LGRN01000037">
    <property type="protein sequence ID" value="OJD18372.1"/>
    <property type="molecule type" value="Genomic_DNA"/>
</dbReference>
<sequence>MWAKGQAPKNKPVKQRNTRIIVSSFTDDTRLPTDCPSSGVLSSLYPKRQVDNGELTLKEHAKGTVRPVHIYSTSDKGEEYESFKIFDERPETVTDAEPGEQIE</sequence>
<dbReference type="Proteomes" id="UP000182235">
    <property type="component" value="Unassembled WGS sequence"/>
</dbReference>
<reference evidence="1 2" key="1">
    <citation type="submission" date="2015-07" db="EMBL/GenBank/DDBJ databases">
        <title>Emmonsia species relationships and genome sequence.</title>
        <authorList>
            <consortium name="The Broad Institute Genomics Platform"/>
            <person name="Cuomo C.A."/>
            <person name="Munoz J.F."/>
            <person name="Imamovic A."/>
            <person name="Priest M.E."/>
            <person name="Young S."/>
            <person name="Clay O.K."/>
            <person name="McEwen J.G."/>
        </authorList>
    </citation>
    <scope>NUCLEOTIDE SEQUENCE [LARGE SCALE GENOMIC DNA]</scope>
    <source>
        <strain evidence="1 2">UAMH 9510</strain>
    </source>
</reference>
<keyword evidence="2" id="KW-1185">Reference proteome</keyword>
<dbReference type="AlphaFoldDB" id="A0A1J9QR69"/>
<evidence type="ECO:0000313" key="2">
    <source>
        <dbReference type="Proteomes" id="UP000182235"/>
    </source>
</evidence>
<organism evidence="1 2">
    <name type="scientific">Emergomyces pasteurianus Ep9510</name>
    <dbReference type="NCBI Taxonomy" id="1447872"/>
    <lineage>
        <taxon>Eukaryota</taxon>
        <taxon>Fungi</taxon>
        <taxon>Dikarya</taxon>
        <taxon>Ascomycota</taxon>
        <taxon>Pezizomycotina</taxon>
        <taxon>Eurotiomycetes</taxon>
        <taxon>Eurotiomycetidae</taxon>
        <taxon>Onygenales</taxon>
        <taxon>Ajellomycetaceae</taxon>
        <taxon>Emergomyces</taxon>
    </lineage>
</organism>
<dbReference type="VEuPathDB" id="FungiDB:AJ78_01616"/>
<proteinExistence type="predicted"/>
<comment type="caution">
    <text evidence="1">The sequence shown here is derived from an EMBL/GenBank/DDBJ whole genome shotgun (WGS) entry which is preliminary data.</text>
</comment>
<gene>
    <name evidence="1" type="ORF">AJ78_01616</name>
</gene>
<accession>A0A1J9QR69</accession>
<protein>
    <submittedName>
        <fullName evidence="1">Uncharacterized protein</fullName>
    </submittedName>
</protein>
<evidence type="ECO:0000313" key="1">
    <source>
        <dbReference type="EMBL" id="OJD18372.1"/>
    </source>
</evidence>
<dbReference type="OrthoDB" id="3911445at2759"/>